<evidence type="ECO:0000313" key="3">
    <source>
        <dbReference type="Proteomes" id="UP000492821"/>
    </source>
</evidence>
<reference evidence="4" key="2">
    <citation type="submission" date="2020-10" db="UniProtKB">
        <authorList>
            <consortium name="WormBaseParasite"/>
        </authorList>
    </citation>
    <scope>IDENTIFICATION</scope>
</reference>
<reference evidence="3" key="1">
    <citation type="journal article" date="2013" name="Genetics">
        <title>The draft genome and transcriptome of Panagrellus redivivus are shaped by the harsh demands of a free-living lifestyle.</title>
        <authorList>
            <person name="Srinivasan J."/>
            <person name="Dillman A.R."/>
            <person name="Macchietto M.G."/>
            <person name="Heikkinen L."/>
            <person name="Lakso M."/>
            <person name="Fracchia K.M."/>
            <person name="Antoshechkin I."/>
            <person name="Mortazavi A."/>
            <person name="Wong G."/>
            <person name="Sternberg P.W."/>
        </authorList>
    </citation>
    <scope>NUCLEOTIDE SEQUENCE [LARGE SCALE GENOMIC DNA]</scope>
    <source>
        <strain evidence="3">MT8872</strain>
    </source>
</reference>
<organism evidence="3 4">
    <name type="scientific">Panagrellus redivivus</name>
    <name type="common">Microworm</name>
    <dbReference type="NCBI Taxonomy" id="6233"/>
    <lineage>
        <taxon>Eukaryota</taxon>
        <taxon>Metazoa</taxon>
        <taxon>Ecdysozoa</taxon>
        <taxon>Nematoda</taxon>
        <taxon>Chromadorea</taxon>
        <taxon>Rhabditida</taxon>
        <taxon>Tylenchina</taxon>
        <taxon>Panagrolaimomorpha</taxon>
        <taxon>Panagrolaimoidea</taxon>
        <taxon>Panagrolaimidae</taxon>
        <taxon>Panagrellus</taxon>
    </lineage>
</organism>
<feature type="transmembrane region" description="Helical" evidence="2">
    <location>
        <begin position="63"/>
        <end position="88"/>
    </location>
</feature>
<feature type="region of interest" description="Disordered" evidence="1">
    <location>
        <begin position="31"/>
        <end position="54"/>
    </location>
</feature>
<dbReference type="WBParaSite" id="Pan_g1831.t1">
    <property type="protein sequence ID" value="Pan_g1831.t1"/>
    <property type="gene ID" value="Pan_g1831"/>
</dbReference>
<name>A0A7E4V9P6_PANRE</name>
<feature type="compositionally biased region" description="Basic residues" evidence="1">
    <location>
        <begin position="31"/>
        <end position="48"/>
    </location>
</feature>
<keyword evidence="2" id="KW-0472">Membrane</keyword>
<protein>
    <submittedName>
        <fullName evidence="4">Uncharacterized protein</fullName>
    </submittedName>
</protein>
<dbReference type="Proteomes" id="UP000492821">
    <property type="component" value="Unassembled WGS sequence"/>
</dbReference>
<keyword evidence="2" id="KW-0812">Transmembrane</keyword>
<evidence type="ECO:0000256" key="2">
    <source>
        <dbReference type="SAM" id="Phobius"/>
    </source>
</evidence>
<proteinExistence type="predicted"/>
<dbReference type="AlphaFoldDB" id="A0A7E4V9P6"/>
<evidence type="ECO:0000313" key="4">
    <source>
        <dbReference type="WBParaSite" id="Pan_g1831.t1"/>
    </source>
</evidence>
<accession>A0A7E4V9P6</accession>
<keyword evidence="3" id="KW-1185">Reference proteome</keyword>
<sequence length="93" mass="10768">MIHIDRFDSMLRQQQQQRLHVPRPCPEARQCRHSWRVPSRRPSTRPKRAPSTARDTVSRRLTVIALSLVNIVALHRGICCIVVLTYLITSPSM</sequence>
<evidence type="ECO:0000256" key="1">
    <source>
        <dbReference type="SAM" id="MobiDB-lite"/>
    </source>
</evidence>
<keyword evidence="2" id="KW-1133">Transmembrane helix</keyword>